<dbReference type="EMBL" id="CAJNNW010034578">
    <property type="protein sequence ID" value="CAE8723206.1"/>
    <property type="molecule type" value="Genomic_DNA"/>
</dbReference>
<name>A0A813L991_POLGL</name>
<sequence>DIAMRMPAPGAQDTDTFEKMKYGLQSVSRISRNSTAESPDISGDDMEYNFSRADLLGHLADHRLLSASKDRQIESQQELLVTLEQRTSSLE</sequence>
<comment type="caution">
    <text evidence="1">The sequence shown here is derived from an EMBL/GenBank/DDBJ whole genome shotgun (WGS) entry which is preliminary data.</text>
</comment>
<reference evidence="1" key="1">
    <citation type="submission" date="2021-02" db="EMBL/GenBank/DDBJ databases">
        <authorList>
            <person name="Dougan E. K."/>
            <person name="Rhodes N."/>
            <person name="Thang M."/>
            <person name="Chan C."/>
        </authorList>
    </citation>
    <scope>NUCLEOTIDE SEQUENCE</scope>
</reference>
<evidence type="ECO:0000313" key="2">
    <source>
        <dbReference type="Proteomes" id="UP000626109"/>
    </source>
</evidence>
<feature type="non-terminal residue" evidence="1">
    <location>
        <position position="91"/>
    </location>
</feature>
<protein>
    <submittedName>
        <fullName evidence="1">Uncharacterized protein</fullName>
    </submittedName>
</protein>
<dbReference type="Proteomes" id="UP000626109">
    <property type="component" value="Unassembled WGS sequence"/>
</dbReference>
<dbReference type="AlphaFoldDB" id="A0A813L991"/>
<proteinExistence type="predicted"/>
<gene>
    <name evidence="1" type="ORF">PGLA2088_LOCUS42985</name>
</gene>
<feature type="non-terminal residue" evidence="1">
    <location>
        <position position="1"/>
    </location>
</feature>
<evidence type="ECO:0000313" key="1">
    <source>
        <dbReference type="EMBL" id="CAE8723206.1"/>
    </source>
</evidence>
<accession>A0A813L991</accession>
<organism evidence="1 2">
    <name type="scientific">Polarella glacialis</name>
    <name type="common">Dinoflagellate</name>
    <dbReference type="NCBI Taxonomy" id="89957"/>
    <lineage>
        <taxon>Eukaryota</taxon>
        <taxon>Sar</taxon>
        <taxon>Alveolata</taxon>
        <taxon>Dinophyceae</taxon>
        <taxon>Suessiales</taxon>
        <taxon>Suessiaceae</taxon>
        <taxon>Polarella</taxon>
    </lineage>
</organism>